<feature type="compositionally biased region" description="Polar residues" evidence="1">
    <location>
        <begin position="717"/>
        <end position="749"/>
    </location>
</feature>
<gene>
    <name evidence="5" type="ORF">BEMITA_LOCUS11456</name>
</gene>
<evidence type="ECO:0000313" key="5">
    <source>
        <dbReference type="EMBL" id="CAH0393005.1"/>
    </source>
</evidence>
<feature type="domain" description="Cep192/Spd-2-like" evidence="4">
    <location>
        <begin position="1297"/>
        <end position="1419"/>
    </location>
</feature>
<feature type="compositionally biased region" description="Polar residues" evidence="1">
    <location>
        <begin position="691"/>
        <end position="703"/>
    </location>
</feature>
<dbReference type="InterPro" id="IPR054090">
    <property type="entry name" value="Cep192_Spd-2-like_dom"/>
</dbReference>
<feature type="compositionally biased region" description="Polar residues" evidence="1">
    <location>
        <begin position="15"/>
        <end position="24"/>
    </location>
</feature>
<feature type="region of interest" description="Disordered" evidence="1">
    <location>
        <begin position="1"/>
        <end position="24"/>
    </location>
</feature>
<dbReference type="GO" id="GO:0005814">
    <property type="term" value="C:centriole"/>
    <property type="evidence" value="ECO:0007669"/>
    <property type="project" value="TreeGrafter"/>
</dbReference>
<dbReference type="GO" id="GO:0071539">
    <property type="term" value="P:protein localization to centrosome"/>
    <property type="evidence" value="ECO:0007669"/>
    <property type="project" value="InterPro"/>
</dbReference>
<keyword evidence="6" id="KW-1185">Reference proteome</keyword>
<dbReference type="Proteomes" id="UP001152759">
    <property type="component" value="Chromosome 7"/>
</dbReference>
<dbReference type="InterPro" id="IPR039103">
    <property type="entry name" value="Spd-2/CEP192"/>
</dbReference>
<dbReference type="InterPro" id="IPR054089">
    <property type="entry name" value="Cep192-like_D3"/>
</dbReference>
<feature type="region of interest" description="Disordered" evidence="1">
    <location>
        <begin position="544"/>
        <end position="576"/>
    </location>
</feature>
<evidence type="ECO:0008006" key="7">
    <source>
        <dbReference type="Google" id="ProtNLM"/>
    </source>
</evidence>
<dbReference type="KEGG" id="btab:109029654"/>
<dbReference type="Gene3D" id="2.60.40.10">
    <property type="entry name" value="Immunoglobulins"/>
    <property type="match status" value="2"/>
</dbReference>
<dbReference type="GO" id="GO:0090222">
    <property type="term" value="P:centrosome-templated microtubule nucleation"/>
    <property type="evidence" value="ECO:0007669"/>
    <property type="project" value="InterPro"/>
</dbReference>
<protein>
    <recommendedName>
        <fullName evidence="7">Centrosomal protein of 192 kDa</fullName>
    </recommendedName>
</protein>
<evidence type="ECO:0000259" key="2">
    <source>
        <dbReference type="Pfam" id="PF22066"/>
    </source>
</evidence>
<evidence type="ECO:0000259" key="3">
    <source>
        <dbReference type="Pfam" id="PF22067"/>
    </source>
</evidence>
<evidence type="ECO:0000259" key="4">
    <source>
        <dbReference type="Pfam" id="PF22073"/>
    </source>
</evidence>
<feature type="domain" description="Cep192-like" evidence="2">
    <location>
        <begin position="1734"/>
        <end position="1813"/>
    </location>
</feature>
<evidence type="ECO:0000256" key="1">
    <source>
        <dbReference type="SAM" id="MobiDB-lite"/>
    </source>
</evidence>
<feature type="region of interest" description="Disordered" evidence="1">
    <location>
        <begin position="485"/>
        <end position="504"/>
    </location>
</feature>
<proteinExistence type="predicted"/>
<dbReference type="Pfam" id="PF22066">
    <property type="entry name" value="Cep192_D8"/>
    <property type="match status" value="1"/>
</dbReference>
<feature type="region of interest" description="Disordered" evidence="1">
    <location>
        <begin position="691"/>
        <end position="749"/>
    </location>
</feature>
<evidence type="ECO:0000313" key="6">
    <source>
        <dbReference type="Proteomes" id="UP001152759"/>
    </source>
</evidence>
<dbReference type="GO" id="GO:0090307">
    <property type="term" value="P:mitotic spindle assembly"/>
    <property type="evidence" value="ECO:0007669"/>
    <property type="project" value="TreeGrafter"/>
</dbReference>
<feature type="region of interest" description="Disordered" evidence="1">
    <location>
        <begin position="43"/>
        <end position="68"/>
    </location>
</feature>
<feature type="region of interest" description="Disordered" evidence="1">
    <location>
        <begin position="608"/>
        <end position="636"/>
    </location>
</feature>
<reference evidence="5" key="1">
    <citation type="submission" date="2021-12" db="EMBL/GenBank/DDBJ databases">
        <authorList>
            <person name="King R."/>
        </authorList>
    </citation>
    <scope>NUCLEOTIDE SEQUENCE</scope>
</reference>
<feature type="compositionally biased region" description="Basic and acidic residues" evidence="1">
    <location>
        <begin position="707"/>
        <end position="716"/>
    </location>
</feature>
<feature type="compositionally biased region" description="Polar residues" evidence="1">
    <location>
        <begin position="620"/>
        <end position="636"/>
    </location>
</feature>
<sequence>MENQSAARLGEESLNETPRPQANSTAMLDNLLSARTAHLNMGLSKTRESDSNSINQFSPDFDERSSLSSFKSKSLNRSEFSKSSLGIVNVDQVSDYYTGFLTDFDKDDDSVSSHGRNSRKSDIEKHLRQCFERDSLGQSSTTDGQYKEKTIPVKSASVSSFDSMSENTANINKMKNILNSVHSCTMGNDQVLENVNSDVDEIENYFKTSCKTAEELDAVFKTSDEDGKKMEAFLKDLRHCQNGQSDFDECLSKGSNFDPLEKSSVKKNNDADSIFGSQIDSASLQSFGFSSDEFKAHSMNSIMQELEIDEKRAKKIDTTVSDQAVDESLSGVMSGDISIGPERLSMGDYFMQKCHSASELDRNHLMQKCHSVSDLYRKPLEVVKELDENQPFQEDARKSISEGILSDDSTCNWSRIMRGSLCKSSFGVDLNASTSSIVSLSEIAKIIQEQPSSATPRTIIDALYAGGHAKHSKFDRESLGRSYISSQSGISSNHSPPERDIASSHRLRSVSASSLFTDEICSSVGGIKETSKVLDMNRSLMDRNSLNSCKSLPNPNPVSQQSEVRSTSSAPPMKSTRLSLDDKFLSAHSTPNECKFIPMQAPILDSENSLSRNKSHHWSNHSLQNKNLHTPTDSSVKGSEFELVLTDPSTDGKFEFSNGGAKLEFCLAESGLTNSNLSSRNVSAFSNSDNECVLAQTPSSSRSSKTRNFDSDHSKATTETSRNESTLTPGGINQNLSHSSNTSQTLTAQNQKEQGFYRARNHNTFASSSSSLADLKNNSIDTIDIKRNEEYRPIGPITRHRPRVVTSSSTTIENLKDEELPSIKPEVDNSACRFWLSDSENFDRDEHNNSLSTINYTINTMSDCNDNETSQLSSLSSSMLTEVLSNSSILCDLDRETSRIKLNLDGGGTANVNDHIDAGIHCIGTPVDVVVPVLNKSKYDIIWQISYEVTPVDRTQSSVNLAHICVPHKTFKVPSNRKSNVHLIIIPVIATAIDVTLKIESLFKVKSGIRSVERSSISQVIRVIGEDPQLSVGSTSGVIYFGKLPNGCVKSENILLQNTGHSRLPVKFSIQEHGKAEVYQGHTIIEAGENWSNTINLFALKSTNGTSDSSDYEFILADLKIRLNVDSNIINESQSLCIIQLKAHVLPVQLLHSSRCSPLILRKEETSHISSETLDIKNGSKIPLNVSASVNIDDENLRSCFEVRPITVSIPPNQLVRFVVSFNTKKCTKQKISADIHLQVEPKGIIFRAPVEVLLAPLSNAVSLEQLNFPKQKNSGSNPASCPPSPTSSIASAFGQMQLACDAVCLTWLSVPIHHQKVQSCLIKNCGAHREKLLFQISDNNNCFKLLKNEKDSSFANEIKMSLQPSETKKLSVVLFPLSPQTQAFGRITITRFGQDHNSSTDSSGLPTKRVLPLYGFCGECDIKFLGLNRDVEDRLWIYPDSETFESAFTTENSGDSTGFMIIVPEQFSVDYIKPNEYILAPNESTVVNFAVNLSACRIENLLEKQKNKDIVQVAKLTLYFGNESTRRRIKRILMKCKKKGVKLSLELEQKLALLAGFSPKCSLSVDQLYDPIESVHLLLDDIHVEQVGVLMKRSDLESALLDTSPVFNDLNATVREVSIMSPATCLNIVPQSLTLSTSGKSEVLNISNTSSRDTSFHAVYPPELSVNPPKTNIQPHQRVQLSVTYVGPKLQGNYYEQKLIRIISDKCETKISVDIKSEEENQDLLSTLIHSSDYNIVFPQTVINHKSAVTIKVCNTSQHDVLLTLAHCDEPFCVPSESFHLKKKWYCNFRILFRPQTSGVHQGNVKFNVYYRGELISILTYELSAKAVNPK</sequence>
<dbReference type="InterPro" id="IPR013783">
    <property type="entry name" value="Ig-like_fold"/>
</dbReference>
<feature type="compositionally biased region" description="Low complexity" evidence="1">
    <location>
        <begin position="485"/>
        <end position="495"/>
    </location>
</feature>
<dbReference type="PANTHER" id="PTHR16029:SF11">
    <property type="entry name" value="CENTROSOMAL PROTEIN OF 192 KDA"/>
    <property type="match status" value="1"/>
</dbReference>
<dbReference type="PANTHER" id="PTHR16029">
    <property type="entry name" value="CENTROSOMAL PROTEIN OF 192 KDA"/>
    <property type="match status" value="1"/>
</dbReference>
<dbReference type="GO" id="GO:0051298">
    <property type="term" value="P:centrosome duplication"/>
    <property type="evidence" value="ECO:0007669"/>
    <property type="project" value="InterPro"/>
</dbReference>
<feature type="domain" description="Cep192-like" evidence="3">
    <location>
        <begin position="1166"/>
        <end position="1251"/>
    </location>
</feature>
<dbReference type="GO" id="GO:0019901">
    <property type="term" value="F:protein kinase binding"/>
    <property type="evidence" value="ECO:0007669"/>
    <property type="project" value="TreeGrafter"/>
</dbReference>
<organism evidence="5 6">
    <name type="scientific">Bemisia tabaci</name>
    <name type="common">Sweetpotato whitefly</name>
    <name type="synonym">Aleurodes tabaci</name>
    <dbReference type="NCBI Taxonomy" id="7038"/>
    <lineage>
        <taxon>Eukaryota</taxon>
        <taxon>Metazoa</taxon>
        <taxon>Ecdysozoa</taxon>
        <taxon>Arthropoda</taxon>
        <taxon>Hexapoda</taxon>
        <taxon>Insecta</taxon>
        <taxon>Pterygota</taxon>
        <taxon>Neoptera</taxon>
        <taxon>Paraneoptera</taxon>
        <taxon>Hemiptera</taxon>
        <taxon>Sternorrhyncha</taxon>
        <taxon>Aleyrodoidea</taxon>
        <taxon>Aleyrodidae</taxon>
        <taxon>Aleyrodinae</taxon>
        <taxon>Bemisia</taxon>
    </lineage>
</organism>
<dbReference type="GO" id="GO:0000242">
    <property type="term" value="C:pericentriolar material"/>
    <property type="evidence" value="ECO:0007669"/>
    <property type="project" value="TreeGrafter"/>
</dbReference>
<accession>A0A9P0AJD0</accession>
<dbReference type="GO" id="GO:0005737">
    <property type="term" value="C:cytoplasm"/>
    <property type="evidence" value="ECO:0007669"/>
    <property type="project" value="TreeGrafter"/>
</dbReference>
<feature type="compositionally biased region" description="Polar residues" evidence="1">
    <location>
        <begin position="544"/>
        <end position="570"/>
    </location>
</feature>
<dbReference type="Pfam" id="PF22073">
    <property type="entry name" value="Cep192_D4"/>
    <property type="match status" value="1"/>
</dbReference>
<dbReference type="InterPro" id="IPR054088">
    <property type="entry name" value="Cep192-like_D8"/>
</dbReference>
<name>A0A9P0AJD0_BEMTA</name>
<dbReference type="Pfam" id="PF22067">
    <property type="entry name" value="Cep192_D3"/>
    <property type="match status" value="1"/>
</dbReference>
<dbReference type="EMBL" id="OU963868">
    <property type="protein sequence ID" value="CAH0393005.1"/>
    <property type="molecule type" value="Genomic_DNA"/>
</dbReference>